<proteinExistence type="predicted"/>
<protein>
    <submittedName>
        <fullName evidence="1">Uncharacterized protein</fullName>
    </submittedName>
</protein>
<sequence length="127" mass="13984">MSETKPPTGEYEEQFGELVMALNLAPEQALGLIPLLNLVQERVGGIVMAHATREMLEHMRPMVGIVRRAETLRESEQVRGDELVGKYMCSECDGPMDGVLCPECHGQGEVVRECPRCGQERTKGAGD</sequence>
<reference evidence="1" key="1">
    <citation type="journal article" date="2015" name="Nature">
        <title>Complex archaea that bridge the gap between prokaryotes and eukaryotes.</title>
        <authorList>
            <person name="Spang A."/>
            <person name="Saw J.H."/>
            <person name="Jorgensen S.L."/>
            <person name="Zaremba-Niedzwiedzka K."/>
            <person name="Martijn J."/>
            <person name="Lind A.E."/>
            <person name="van Eijk R."/>
            <person name="Schleper C."/>
            <person name="Guy L."/>
            <person name="Ettema T.J."/>
        </authorList>
    </citation>
    <scope>NUCLEOTIDE SEQUENCE</scope>
</reference>
<comment type="caution">
    <text evidence="1">The sequence shown here is derived from an EMBL/GenBank/DDBJ whole genome shotgun (WGS) entry which is preliminary data.</text>
</comment>
<evidence type="ECO:0000313" key="1">
    <source>
        <dbReference type="EMBL" id="KKN15689.1"/>
    </source>
</evidence>
<dbReference type="AlphaFoldDB" id="A0A0F9NCI4"/>
<organism evidence="1">
    <name type="scientific">marine sediment metagenome</name>
    <dbReference type="NCBI Taxonomy" id="412755"/>
    <lineage>
        <taxon>unclassified sequences</taxon>
        <taxon>metagenomes</taxon>
        <taxon>ecological metagenomes</taxon>
    </lineage>
</organism>
<accession>A0A0F9NCI4</accession>
<gene>
    <name evidence="1" type="ORF">LCGC14_0983280</name>
</gene>
<name>A0A0F9NCI4_9ZZZZ</name>
<dbReference type="EMBL" id="LAZR01003687">
    <property type="protein sequence ID" value="KKN15689.1"/>
    <property type="molecule type" value="Genomic_DNA"/>
</dbReference>